<dbReference type="Proteomes" id="UP000216605">
    <property type="component" value="Unassembled WGS sequence"/>
</dbReference>
<keyword evidence="1" id="KW-0472">Membrane</keyword>
<organism evidence="2 3">
    <name type="scientific">Flavobacterium cyanobacteriorum</name>
    <dbReference type="NCBI Taxonomy" id="2022802"/>
    <lineage>
        <taxon>Bacteria</taxon>
        <taxon>Pseudomonadati</taxon>
        <taxon>Bacteroidota</taxon>
        <taxon>Flavobacteriia</taxon>
        <taxon>Flavobacteriales</taxon>
        <taxon>Flavobacteriaceae</taxon>
        <taxon>Flavobacterium</taxon>
    </lineage>
</organism>
<feature type="transmembrane region" description="Helical" evidence="1">
    <location>
        <begin position="6"/>
        <end position="29"/>
    </location>
</feature>
<sequence>MKKAFYIIVSLLISVVVGYYIYAFIITIASQRMPVIEIPKELEKLEKILQIETNSNDHTYFNPIPKYEIDNCEAKLELNIYINNDTISQFKEKVDKYIESVSKRVNETLVNKKCIDSLIVEVSSYNSKEKVDTSKSKRYRYSFPIY</sequence>
<keyword evidence="1" id="KW-0812">Transmembrane</keyword>
<dbReference type="EMBL" id="NOXV01000281">
    <property type="protein sequence ID" value="OYQ35676.1"/>
    <property type="molecule type" value="Genomic_DNA"/>
</dbReference>
<dbReference type="AlphaFoldDB" id="A0A255Z2I3"/>
<evidence type="ECO:0000313" key="3">
    <source>
        <dbReference type="Proteomes" id="UP000216605"/>
    </source>
</evidence>
<keyword evidence="1" id="KW-1133">Transmembrane helix</keyword>
<reference evidence="2 3" key="1">
    <citation type="submission" date="2017-07" db="EMBL/GenBank/DDBJ databases">
        <title>Flavobacterium cyanobacteriorum sp. nov., isolated from cyanobacterial aggregates in a eutrophic lake.</title>
        <authorList>
            <person name="Cai H."/>
        </authorList>
    </citation>
    <scope>NUCLEOTIDE SEQUENCE [LARGE SCALE GENOMIC DNA]</scope>
    <source>
        <strain evidence="2 3">TH021</strain>
    </source>
</reference>
<protein>
    <submittedName>
        <fullName evidence="2">Uncharacterized protein</fullName>
    </submittedName>
</protein>
<dbReference type="RefSeq" id="WP_094415424.1">
    <property type="nucleotide sequence ID" value="NZ_NOXV01000281.1"/>
</dbReference>
<proteinExistence type="predicted"/>
<comment type="caution">
    <text evidence="2">The sequence shown here is derived from an EMBL/GenBank/DDBJ whole genome shotgun (WGS) entry which is preliminary data.</text>
</comment>
<dbReference type="OrthoDB" id="9869242at2"/>
<name>A0A255Z2I3_9FLAO</name>
<keyword evidence="3" id="KW-1185">Reference proteome</keyword>
<evidence type="ECO:0000256" key="1">
    <source>
        <dbReference type="SAM" id="Phobius"/>
    </source>
</evidence>
<evidence type="ECO:0000313" key="2">
    <source>
        <dbReference type="EMBL" id="OYQ35676.1"/>
    </source>
</evidence>
<accession>A0A255Z2I3</accession>
<gene>
    <name evidence="2" type="ORF">CHU92_10710</name>
</gene>